<feature type="domain" description="Toxin co-regulated pilus biosynthesis protein Q C-terminal" evidence="1">
    <location>
        <begin position="101"/>
        <end position="176"/>
    </location>
</feature>
<dbReference type="OrthoDB" id="6224370at2"/>
<dbReference type="EMBL" id="MWPV01000001">
    <property type="protein sequence ID" value="OUL59064.1"/>
    <property type="molecule type" value="Genomic_DNA"/>
</dbReference>
<evidence type="ECO:0000313" key="2">
    <source>
        <dbReference type="EMBL" id="OUL59064.1"/>
    </source>
</evidence>
<dbReference type="InterPro" id="IPR018927">
    <property type="entry name" value="Pilus_synth_Q_C"/>
</dbReference>
<dbReference type="Proteomes" id="UP000194841">
    <property type="component" value="Unassembled WGS sequence"/>
</dbReference>
<name>A0A244CU00_PSEDV</name>
<dbReference type="AlphaFoldDB" id="A0A244CU00"/>
<keyword evidence="3" id="KW-1185">Reference proteome</keyword>
<accession>A0A244CU00</accession>
<dbReference type="RefSeq" id="WP_086742456.1">
    <property type="nucleotide sequence ID" value="NZ_MWPV01000001.1"/>
</dbReference>
<dbReference type="Pfam" id="PF10671">
    <property type="entry name" value="TcpQ"/>
    <property type="match status" value="1"/>
</dbReference>
<comment type="caution">
    <text evidence="2">The sequence shown here is derived from an EMBL/GenBank/DDBJ whole genome shotgun (WGS) entry which is preliminary data.</text>
</comment>
<protein>
    <recommendedName>
        <fullName evidence="1">Toxin co-regulated pilus biosynthesis protein Q C-terminal domain-containing protein</fullName>
    </recommendedName>
</protein>
<organism evidence="2 3">
    <name type="scientific">Pseudoalteromonas ulvae</name>
    <dbReference type="NCBI Taxonomy" id="107327"/>
    <lineage>
        <taxon>Bacteria</taxon>
        <taxon>Pseudomonadati</taxon>
        <taxon>Pseudomonadota</taxon>
        <taxon>Gammaproteobacteria</taxon>
        <taxon>Alteromonadales</taxon>
        <taxon>Pseudoalteromonadaceae</taxon>
        <taxon>Pseudoalteromonas</taxon>
    </lineage>
</organism>
<gene>
    <name evidence="2" type="ORF">B1199_01920</name>
</gene>
<reference evidence="2 3" key="1">
    <citation type="submission" date="2017-02" db="EMBL/GenBank/DDBJ databases">
        <title>Pseudoalteromonas ulvae TC14 Genome.</title>
        <authorList>
            <person name="Molmeret M."/>
        </authorList>
    </citation>
    <scope>NUCLEOTIDE SEQUENCE [LARGE SCALE GENOMIC DNA]</scope>
    <source>
        <strain evidence="2">TC14</strain>
    </source>
</reference>
<proteinExistence type="predicted"/>
<evidence type="ECO:0000259" key="1">
    <source>
        <dbReference type="Pfam" id="PF10671"/>
    </source>
</evidence>
<evidence type="ECO:0000313" key="3">
    <source>
        <dbReference type="Proteomes" id="UP000194841"/>
    </source>
</evidence>
<sequence length="191" mass="22089">MWFWIKHLSLAFILIAAAAYFLLGDGPVYKKNDKTNAAADGLSQFYANIRAAAERSSNEDEYVIELDMPSTDINSALQQRSKSVKPSTTKWRGEVKSRRFVEGETLKTIMKQYADEEGIEFLWYLHKDYIVKHNFRVEDNFVATLYQLGKAIDSDFEFEVKAYFCHKQRTAVITEKPSQFVRDNCILAKAY</sequence>